<dbReference type="GO" id="GO:0004300">
    <property type="term" value="F:enoyl-CoA hydratase activity"/>
    <property type="evidence" value="ECO:0007669"/>
    <property type="project" value="UniProtKB-EC"/>
</dbReference>
<reference evidence="12 13" key="1">
    <citation type="submission" date="2015-03" db="EMBL/GenBank/DDBJ databases">
        <authorList>
            <person name="Urmite Genomes"/>
        </authorList>
    </citation>
    <scope>NUCLEOTIDE SEQUENCE [LARGE SCALE GENOMIC DNA]</scope>
    <source>
        <strain evidence="12 13">CSUR P1491</strain>
    </source>
</reference>
<organism evidence="12 13">
    <name type="scientific">Mycobacterium lentiflavum</name>
    <dbReference type="NCBI Taxonomy" id="141349"/>
    <lineage>
        <taxon>Bacteria</taxon>
        <taxon>Bacillati</taxon>
        <taxon>Actinomycetota</taxon>
        <taxon>Actinomycetes</taxon>
        <taxon>Mycobacteriales</taxon>
        <taxon>Mycobacteriaceae</taxon>
        <taxon>Mycobacterium</taxon>
        <taxon>Mycobacterium simiae complex</taxon>
    </lineage>
</organism>
<dbReference type="RefSeq" id="WP_175364693.1">
    <property type="nucleotide sequence ID" value="NZ_CTEE01000002.1"/>
</dbReference>
<evidence type="ECO:0000256" key="2">
    <source>
        <dbReference type="ARBA" id="ARBA00005254"/>
    </source>
</evidence>
<dbReference type="Pfam" id="PF00378">
    <property type="entry name" value="ECH_1"/>
    <property type="match status" value="1"/>
</dbReference>
<proteinExistence type="inferred from homology"/>
<evidence type="ECO:0000313" key="12">
    <source>
        <dbReference type="EMBL" id="CQD23876.1"/>
    </source>
</evidence>
<evidence type="ECO:0000256" key="5">
    <source>
        <dbReference type="ARBA" id="ARBA00023098"/>
    </source>
</evidence>
<dbReference type="InterPro" id="IPR029045">
    <property type="entry name" value="ClpP/crotonase-like_dom_sf"/>
</dbReference>
<comment type="catalytic activity">
    <reaction evidence="7">
        <text>a (3S)-3-hydroxyacyl-CoA = a (2E)-enoyl-CoA + H2O</text>
        <dbReference type="Rhea" id="RHEA:16105"/>
        <dbReference type="ChEBI" id="CHEBI:15377"/>
        <dbReference type="ChEBI" id="CHEBI:57318"/>
        <dbReference type="ChEBI" id="CHEBI:58856"/>
        <dbReference type="EC" id="4.2.1.17"/>
    </reaction>
</comment>
<evidence type="ECO:0000256" key="11">
    <source>
        <dbReference type="RuleBase" id="RU003707"/>
    </source>
</evidence>
<dbReference type="GO" id="GO:0006635">
    <property type="term" value="P:fatty acid beta-oxidation"/>
    <property type="evidence" value="ECO:0007669"/>
    <property type="project" value="TreeGrafter"/>
</dbReference>
<dbReference type="Gene3D" id="3.90.226.10">
    <property type="entry name" value="2-enoyl-CoA Hydratase, Chain A, domain 1"/>
    <property type="match status" value="1"/>
</dbReference>
<dbReference type="CDD" id="cd06558">
    <property type="entry name" value="crotonase-like"/>
    <property type="match status" value="1"/>
</dbReference>
<evidence type="ECO:0000256" key="6">
    <source>
        <dbReference type="ARBA" id="ARBA00023239"/>
    </source>
</evidence>
<evidence type="ECO:0000256" key="10">
    <source>
        <dbReference type="ARBA" id="ARBA00073436"/>
    </source>
</evidence>
<dbReference type="InterPro" id="IPR018376">
    <property type="entry name" value="Enoyl-CoA_hyd/isom_CS"/>
</dbReference>
<comment type="function">
    <text evidence="1">Could possibly oxidize fatty acids using specific components.</text>
</comment>
<evidence type="ECO:0000256" key="8">
    <source>
        <dbReference type="ARBA" id="ARBA00023717"/>
    </source>
</evidence>
<evidence type="ECO:0000313" key="13">
    <source>
        <dbReference type="Proteomes" id="UP000199251"/>
    </source>
</evidence>
<keyword evidence="6" id="KW-0456">Lyase</keyword>
<evidence type="ECO:0000256" key="7">
    <source>
        <dbReference type="ARBA" id="ARBA00023709"/>
    </source>
</evidence>
<name>A0A0E4H5D9_MYCLN</name>
<dbReference type="PANTHER" id="PTHR11941:SF54">
    <property type="entry name" value="ENOYL-COA HYDRATASE, MITOCHONDRIAL"/>
    <property type="match status" value="1"/>
</dbReference>
<dbReference type="AlphaFoldDB" id="A0A0E4H5D9"/>
<dbReference type="PROSITE" id="PS00166">
    <property type="entry name" value="ENOYL_COA_HYDRATASE"/>
    <property type="match status" value="1"/>
</dbReference>
<keyword evidence="4" id="KW-0276">Fatty acid metabolism</keyword>
<dbReference type="SUPFAM" id="SSF52096">
    <property type="entry name" value="ClpP/crotonase"/>
    <property type="match status" value="1"/>
</dbReference>
<evidence type="ECO:0000256" key="9">
    <source>
        <dbReference type="ARBA" id="ARBA00039456"/>
    </source>
</evidence>
<accession>A0A0E4H5D9</accession>
<dbReference type="FunFam" id="3.90.226.10:FF:000009">
    <property type="entry name" value="Carnitinyl-CoA dehydratase"/>
    <property type="match status" value="1"/>
</dbReference>
<evidence type="ECO:0000256" key="4">
    <source>
        <dbReference type="ARBA" id="ARBA00022832"/>
    </source>
</evidence>
<dbReference type="EMBL" id="CTEE01000002">
    <property type="protein sequence ID" value="CQD23876.1"/>
    <property type="molecule type" value="Genomic_DNA"/>
</dbReference>
<dbReference type="EC" id="4.2.1.17" evidence="3"/>
<evidence type="ECO:0000256" key="1">
    <source>
        <dbReference type="ARBA" id="ARBA00002994"/>
    </source>
</evidence>
<comment type="catalytic activity">
    <reaction evidence="8">
        <text>a 4-saturated-(3S)-3-hydroxyacyl-CoA = a (3E)-enoyl-CoA + H2O</text>
        <dbReference type="Rhea" id="RHEA:20724"/>
        <dbReference type="ChEBI" id="CHEBI:15377"/>
        <dbReference type="ChEBI" id="CHEBI:58521"/>
        <dbReference type="ChEBI" id="CHEBI:137480"/>
        <dbReference type="EC" id="4.2.1.17"/>
    </reaction>
</comment>
<dbReference type="STRING" id="141349.BN1232_05906"/>
<comment type="similarity">
    <text evidence="2 11">Belongs to the enoyl-CoA hydratase/isomerase family.</text>
</comment>
<sequence>MGIAGGNSKFVRVEVDNGVALLTVDRPPANALDLQVVHEIGQEAADAASRPDVGAVVITGSGKQFVAGADIKMMRDIDVAGFTHFVNAIQRALDDLEALPLPVIAAINGNAMGGGLELALACDLRFAGERVRLGVPEVRLGLLPGAGGTQRLCETIGKGRALELLYTGRQLSAAEAHMLGLINRVVEGDHLVAEAVEFARQLASGARQAMRHIKSCVLARLDGGRSAGFRAESAGVVELFAGQEARVGFDAFINKRPPDFGYG</sequence>
<keyword evidence="5" id="KW-0443">Lipid metabolism</keyword>
<evidence type="ECO:0000256" key="3">
    <source>
        <dbReference type="ARBA" id="ARBA00012076"/>
    </source>
</evidence>
<dbReference type="InterPro" id="IPR001753">
    <property type="entry name" value="Enoyl-CoA_hydra/iso"/>
</dbReference>
<dbReference type="PANTHER" id="PTHR11941">
    <property type="entry name" value="ENOYL-COA HYDRATASE-RELATED"/>
    <property type="match status" value="1"/>
</dbReference>
<gene>
    <name evidence="12" type="primary">echA8_2</name>
    <name evidence="12" type="ORF">BN1232_05906</name>
</gene>
<protein>
    <recommendedName>
        <fullName evidence="9">Probable enoyl-CoA hydratase EchA17</fullName>
        <ecNumber evidence="3">4.2.1.17</ecNumber>
    </recommendedName>
    <alternativeName>
        <fullName evidence="10">Probable enoyl-CoA hydratase echA17</fullName>
    </alternativeName>
</protein>
<dbReference type="Proteomes" id="UP000199251">
    <property type="component" value="Unassembled WGS sequence"/>
</dbReference>